<dbReference type="HOGENOM" id="CLU_308461_0_0_1"/>
<evidence type="ECO:0000313" key="14">
    <source>
        <dbReference type="EnsemblPlants" id="Bo8g064990.1"/>
    </source>
</evidence>
<dbReference type="EC" id="3.6.4.13" evidence="2"/>
<dbReference type="GO" id="GO:0005524">
    <property type="term" value="F:ATP binding"/>
    <property type="evidence" value="ECO:0007669"/>
    <property type="project" value="UniProtKB-KW"/>
</dbReference>
<protein>
    <recommendedName>
        <fullName evidence="2">RNA helicase</fullName>
        <ecNumber evidence="2">3.6.4.13</ecNumber>
    </recommendedName>
</protein>
<evidence type="ECO:0000259" key="11">
    <source>
        <dbReference type="PROSITE" id="PS51192"/>
    </source>
</evidence>
<feature type="repeat" description="PPR" evidence="10">
    <location>
        <begin position="579"/>
        <end position="613"/>
    </location>
</feature>
<dbReference type="OMA" id="FYCISKH"/>
<dbReference type="InterPro" id="IPR014014">
    <property type="entry name" value="RNA_helicase_DEAD_Q_motif"/>
</dbReference>
<sequence>MAAASVSTRFLVLLQDFSAFRKISSWRSAATNYHRQLRLLCHVAKGDGSLTLASLELGNNSPRRSGKSKATKLEGSFVPEMSQGKVRAATNYKVKVVKEKKPAEIVSPLFSAKSFEELGLPDSLLDSLEREGFSVPTDVQSAAVPAIIKGHDAVIQSYTGSGKTLAYLLPILSEIGPLSGKAKSSEKRAEIQAMIVAPSRELGMQIVREVEKLLGPDHRRMVQQLVGGANRMRQEEALKKNKPAIVVGTPGRIAEISKSGRLHTHGCRFLVLDEVDELLSFNFREDIHRIIEHVGRRAGAGPKGEVDERANRQTILVSATVPFSVIRAAKSWSHEPVLVQANKITPLDTVQPTAPAISLTPTTSEANGQIQTTIQSLPPALKHFYCISKHQHKVDALRRCVHALDAQSVIAFMNHSKQLKDVVYKLEARGMSCAELHGDLGKLGRSTVLKKFKNGEVRVLVTNELSARGLDVAECDLVVNLELPTDAVHYAHRAGRTGRLGRKGTVVTVCEESQVFIVKKMEKQLGLPFEYCEFVDGELVVTEEDKAIIRLFSAVAKTKQYELVLSLCKQMELQGIAHSIYTLSIVINCFCRRRKLGFAFSVLAKMLKLGYEPDTFTFSTLVNGKVPEAVALIDRIVEHGCQPNACTYGPVLNSIFSALSLFNEMEAKGIEANVVTYNSLISSFCKAGRWDDGAQLLKDMITRGIASDVVIFNALIDCLVKERKLKEAEELHCKVKRVDDGMKLFREISLRGLVADTITYSILIQGFCQEGKLNVAKELFQEMVSEGARPDTVTYGILLDGLCDNGELEEALEILDKMHTSKMDPGIGVYNIIIHGMCNARKVDDAWDLFSSLLPLKGVKADVKTYTIMIAGLCNKGSLSEADKLFKKMGEDGIAPDGCTYNTLIRAHLGGSGVATSVELIEEMKRCGFAADGSTMKMVIDMLSDGRLNKSFWSMLS</sequence>
<dbReference type="Gramene" id="Bo8g064990.1">
    <property type="protein sequence ID" value="Bo8g064990.1"/>
    <property type="gene ID" value="Bo8g064990"/>
</dbReference>
<dbReference type="NCBIfam" id="TIGR00756">
    <property type="entry name" value="PPR"/>
    <property type="match status" value="6"/>
</dbReference>
<dbReference type="Pfam" id="PF13041">
    <property type="entry name" value="PPR_2"/>
    <property type="match status" value="3"/>
</dbReference>
<evidence type="ECO:0000256" key="7">
    <source>
        <dbReference type="ARBA" id="ARBA00022840"/>
    </source>
</evidence>
<organism evidence="14 15">
    <name type="scientific">Brassica oleracea var. oleracea</name>
    <dbReference type="NCBI Taxonomy" id="109376"/>
    <lineage>
        <taxon>Eukaryota</taxon>
        <taxon>Viridiplantae</taxon>
        <taxon>Streptophyta</taxon>
        <taxon>Embryophyta</taxon>
        <taxon>Tracheophyta</taxon>
        <taxon>Spermatophyta</taxon>
        <taxon>Magnoliopsida</taxon>
        <taxon>eudicotyledons</taxon>
        <taxon>Gunneridae</taxon>
        <taxon>Pentapetalae</taxon>
        <taxon>rosids</taxon>
        <taxon>malvids</taxon>
        <taxon>Brassicales</taxon>
        <taxon>Brassicaceae</taxon>
        <taxon>Brassiceae</taxon>
        <taxon>Brassica</taxon>
    </lineage>
</organism>
<dbReference type="GO" id="GO:0003724">
    <property type="term" value="F:RNA helicase activity"/>
    <property type="evidence" value="ECO:0007669"/>
    <property type="project" value="UniProtKB-EC"/>
</dbReference>
<feature type="repeat" description="PPR" evidence="10">
    <location>
        <begin position="756"/>
        <end position="790"/>
    </location>
</feature>
<dbReference type="Gene3D" id="3.40.50.300">
    <property type="entry name" value="P-loop containing nucleotide triphosphate hydrolases"/>
    <property type="match status" value="2"/>
</dbReference>
<dbReference type="InterPro" id="IPR011545">
    <property type="entry name" value="DEAD/DEAH_box_helicase_dom"/>
</dbReference>
<dbReference type="Pfam" id="PF00270">
    <property type="entry name" value="DEAD"/>
    <property type="match status" value="1"/>
</dbReference>
<dbReference type="InterPro" id="IPR027417">
    <property type="entry name" value="P-loop_NTPase"/>
</dbReference>
<dbReference type="STRING" id="109376.A0A0D3DPD5"/>
<dbReference type="Pfam" id="PF12854">
    <property type="entry name" value="PPR_1"/>
    <property type="match status" value="2"/>
</dbReference>
<dbReference type="FunFam" id="1.25.40.10:FF:000294">
    <property type="entry name" value="Pentatricopeptide repeat-containing protein At1g09900"/>
    <property type="match status" value="1"/>
</dbReference>
<accession>A0A0D3DPD5</accession>
<feature type="repeat" description="PPR" evidence="10">
    <location>
        <begin position="897"/>
        <end position="931"/>
    </location>
</feature>
<dbReference type="PROSITE" id="PS51195">
    <property type="entry name" value="Q_MOTIF"/>
    <property type="match status" value="1"/>
</dbReference>
<evidence type="ECO:0000256" key="3">
    <source>
        <dbReference type="ARBA" id="ARBA00022737"/>
    </source>
</evidence>
<dbReference type="Proteomes" id="UP000032141">
    <property type="component" value="Chromosome C8"/>
</dbReference>
<evidence type="ECO:0000256" key="9">
    <source>
        <dbReference type="PROSITE-ProRule" id="PRU00552"/>
    </source>
</evidence>
<dbReference type="InterPro" id="IPR002885">
    <property type="entry name" value="PPR_rpt"/>
</dbReference>
<keyword evidence="4" id="KW-0547">Nucleotide-binding</keyword>
<evidence type="ECO:0000256" key="4">
    <source>
        <dbReference type="ARBA" id="ARBA00022741"/>
    </source>
</evidence>
<evidence type="ECO:0000256" key="5">
    <source>
        <dbReference type="ARBA" id="ARBA00022801"/>
    </source>
</evidence>
<feature type="repeat" description="PPR" evidence="10">
    <location>
        <begin position="673"/>
        <end position="707"/>
    </location>
</feature>
<evidence type="ECO:0000256" key="6">
    <source>
        <dbReference type="ARBA" id="ARBA00022806"/>
    </source>
</evidence>
<keyword evidence="3" id="KW-0677">Repeat</keyword>
<name>A0A0D3DPD5_BRAOL</name>
<dbReference type="InterPro" id="IPR011990">
    <property type="entry name" value="TPR-like_helical_dom_sf"/>
</dbReference>
<dbReference type="InterPro" id="IPR014001">
    <property type="entry name" value="Helicase_ATP-bd"/>
</dbReference>
<dbReference type="SMART" id="SM00487">
    <property type="entry name" value="DEXDc"/>
    <property type="match status" value="1"/>
</dbReference>
<comment type="similarity">
    <text evidence="1">Belongs to the PPR family. P subfamily.</text>
</comment>
<feature type="repeat" description="PPR" evidence="10">
    <location>
        <begin position="826"/>
        <end position="861"/>
    </location>
</feature>
<dbReference type="PROSITE" id="PS51194">
    <property type="entry name" value="HELICASE_CTER"/>
    <property type="match status" value="1"/>
</dbReference>
<dbReference type="PANTHER" id="PTHR47963:SF3">
    <property type="entry name" value="DEAD-BOX ATP-DEPENDENT RNA HELICASE 47, MITOCHONDRIAL"/>
    <property type="match status" value="1"/>
</dbReference>
<dbReference type="InterPro" id="IPR050547">
    <property type="entry name" value="DEAD_box_RNA_helicases"/>
</dbReference>
<dbReference type="eggNOG" id="KOG0327">
    <property type="taxonomic scope" value="Eukaryota"/>
</dbReference>
<keyword evidence="15" id="KW-1185">Reference proteome</keyword>
<dbReference type="PANTHER" id="PTHR47963">
    <property type="entry name" value="DEAD-BOX ATP-DEPENDENT RNA HELICASE 47, MITOCHONDRIAL"/>
    <property type="match status" value="1"/>
</dbReference>
<evidence type="ECO:0000256" key="2">
    <source>
        <dbReference type="ARBA" id="ARBA00012552"/>
    </source>
</evidence>
<dbReference type="eggNOG" id="KOG4197">
    <property type="taxonomic scope" value="Eukaryota"/>
</dbReference>
<proteinExistence type="inferred from homology"/>
<evidence type="ECO:0000256" key="1">
    <source>
        <dbReference type="ARBA" id="ARBA00007626"/>
    </source>
</evidence>
<dbReference type="AlphaFoldDB" id="A0A0D3DPD5"/>
<keyword evidence="6" id="KW-0347">Helicase</keyword>
<dbReference type="InterPro" id="IPR001650">
    <property type="entry name" value="Helicase_C-like"/>
</dbReference>
<dbReference type="Pfam" id="PF01535">
    <property type="entry name" value="PPR"/>
    <property type="match status" value="1"/>
</dbReference>
<dbReference type="SMART" id="SM00490">
    <property type="entry name" value="HELICc"/>
    <property type="match status" value="1"/>
</dbReference>
<dbReference type="CDD" id="cd18787">
    <property type="entry name" value="SF2_C_DEAD"/>
    <property type="match status" value="1"/>
</dbReference>
<evidence type="ECO:0000259" key="12">
    <source>
        <dbReference type="PROSITE" id="PS51194"/>
    </source>
</evidence>
<evidence type="ECO:0000256" key="10">
    <source>
        <dbReference type="PROSITE-ProRule" id="PRU00708"/>
    </source>
</evidence>
<evidence type="ECO:0000259" key="13">
    <source>
        <dbReference type="PROSITE" id="PS51195"/>
    </source>
</evidence>
<dbReference type="PROSITE" id="PS51192">
    <property type="entry name" value="HELICASE_ATP_BIND_1"/>
    <property type="match status" value="1"/>
</dbReference>
<dbReference type="GO" id="GO:0016787">
    <property type="term" value="F:hydrolase activity"/>
    <property type="evidence" value="ECO:0007669"/>
    <property type="project" value="UniProtKB-KW"/>
</dbReference>
<dbReference type="Pfam" id="PF00271">
    <property type="entry name" value="Helicase_C"/>
    <property type="match status" value="1"/>
</dbReference>
<dbReference type="InterPro" id="IPR044742">
    <property type="entry name" value="DEAD/DEAH_RhlB"/>
</dbReference>
<keyword evidence="5" id="KW-0378">Hydrolase</keyword>
<feature type="repeat" description="PPR" evidence="10">
    <location>
        <begin position="791"/>
        <end position="825"/>
    </location>
</feature>
<dbReference type="SUPFAM" id="SSF52540">
    <property type="entry name" value="P-loop containing nucleoside triphosphate hydrolases"/>
    <property type="match status" value="1"/>
</dbReference>
<dbReference type="PROSITE" id="PS51375">
    <property type="entry name" value="PPR"/>
    <property type="match status" value="8"/>
</dbReference>
<dbReference type="GO" id="GO:0003723">
    <property type="term" value="F:RNA binding"/>
    <property type="evidence" value="ECO:0007669"/>
    <property type="project" value="TreeGrafter"/>
</dbReference>
<feature type="repeat" description="PPR" evidence="10">
    <location>
        <begin position="862"/>
        <end position="896"/>
    </location>
</feature>
<feature type="domain" description="Helicase C-terminal" evidence="12">
    <location>
        <begin position="396"/>
        <end position="540"/>
    </location>
</feature>
<feature type="repeat" description="PPR" evidence="10">
    <location>
        <begin position="708"/>
        <end position="738"/>
    </location>
</feature>
<keyword evidence="7" id="KW-0067">ATP-binding</keyword>
<reference evidence="14 15" key="1">
    <citation type="journal article" date="2014" name="Genome Biol.">
        <title>Transcriptome and methylome profiling reveals relics of genome dominance in the mesopolyploid Brassica oleracea.</title>
        <authorList>
            <person name="Parkin I.A."/>
            <person name="Koh C."/>
            <person name="Tang H."/>
            <person name="Robinson S.J."/>
            <person name="Kagale S."/>
            <person name="Clarke W.E."/>
            <person name="Town C.D."/>
            <person name="Nixon J."/>
            <person name="Krishnakumar V."/>
            <person name="Bidwell S.L."/>
            <person name="Denoeud F."/>
            <person name="Belcram H."/>
            <person name="Links M.G."/>
            <person name="Just J."/>
            <person name="Clarke C."/>
            <person name="Bender T."/>
            <person name="Huebert T."/>
            <person name="Mason A.S."/>
            <person name="Pires J.C."/>
            <person name="Barker G."/>
            <person name="Moore J."/>
            <person name="Walley P.G."/>
            <person name="Manoli S."/>
            <person name="Batley J."/>
            <person name="Edwards D."/>
            <person name="Nelson M.N."/>
            <person name="Wang X."/>
            <person name="Paterson A.H."/>
            <person name="King G."/>
            <person name="Bancroft I."/>
            <person name="Chalhoub B."/>
            <person name="Sharpe A.G."/>
        </authorList>
    </citation>
    <scope>NUCLEOTIDE SEQUENCE</scope>
    <source>
        <strain evidence="14 15">cv. TO1000</strain>
    </source>
</reference>
<feature type="domain" description="Helicase ATP-binding" evidence="11">
    <location>
        <begin position="144"/>
        <end position="339"/>
    </location>
</feature>
<reference evidence="14" key="2">
    <citation type="submission" date="2015-03" db="UniProtKB">
        <authorList>
            <consortium name="EnsemblPlants"/>
        </authorList>
    </citation>
    <scope>IDENTIFICATION</scope>
</reference>
<feature type="short sequence motif" description="Q motif" evidence="9">
    <location>
        <begin position="113"/>
        <end position="141"/>
    </location>
</feature>
<dbReference type="CDD" id="cd00268">
    <property type="entry name" value="DEADc"/>
    <property type="match status" value="1"/>
</dbReference>
<comment type="catalytic activity">
    <reaction evidence="8">
        <text>ATP + H2O = ADP + phosphate + H(+)</text>
        <dbReference type="Rhea" id="RHEA:13065"/>
        <dbReference type="ChEBI" id="CHEBI:15377"/>
        <dbReference type="ChEBI" id="CHEBI:15378"/>
        <dbReference type="ChEBI" id="CHEBI:30616"/>
        <dbReference type="ChEBI" id="CHEBI:43474"/>
        <dbReference type="ChEBI" id="CHEBI:456216"/>
        <dbReference type="EC" id="3.6.4.13"/>
    </reaction>
</comment>
<evidence type="ECO:0000313" key="15">
    <source>
        <dbReference type="Proteomes" id="UP000032141"/>
    </source>
</evidence>
<evidence type="ECO:0000256" key="8">
    <source>
        <dbReference type="ARBA" id="ARBA00047984"/>
    </source>
</evidence>
<dbReference type="Gene3D" id="1.25.40.10">
    <property type="entry name" value="Tetratricopeptide repeat domain"/>
    <property type="match status" value="4"/>
</dbReference>
<dbReference type="EnsemblPlants" id="Bo8g064990.1">
    <property type="protein sequence ID" value="Bo8g064990.1"/>
    <property type="gene ID" value="Bo8g064990"/>
</dbReference>
<feature type="domain" description="DEAD-box RNA helicase Q" evidence="13">
    <location>
        <begin position="113"/>
        <end position="141"/>
    </location>
</feature>